<dbReference type="EMBL" id="KN824284">
    <property type="protein sequence ID" value="KIM30611.1"/>
    <property type="molecule type" value="Genomic_DNA"/>
</dbReference>
<reference evidence="1 2" key="1">
    <citation type="submission" date="2014-04" db="EMBL/GenBank/DDBJ databases">
        <authorList>
            <consortium name="DOE Joint Genome Institute"/>
            <person name="Kuo A."/>
            <person name="Zuccaro A."/>
            <person name="Kohler A."/>
            <person name="Nagy L.G."/>
            <person name="Floudas D."/>
            <person name="Copeland A."/>
            <person name="Barry K.W."/>
            <person name="Cichocki N."/>
            <person name="Veneault-Fourrey C."/>
            <person name="LaButti K."/>
            <person name="Lindquist E.A."/>
            <person name="Lipzen A."/>
            <person name="Lundell T."/>
            <person name="Morin E."/>
            <person name="Murat C."/>
            <person name="Sun H."/>
            <person name="Tunlid A."/>
            <person name="Henrissat B."/>
            <person name="Grigoriev I.V."/>
            <person name="Hibbett D.S."/>
            <person name="Martin F."/>
            <person name="Nordberg H.P."/>
            <person name="Cantor M.N."/>
            <person name="Hua S.X."/>
        </authorList>
    </citation>
    <scope>NUCLEOTIDE SEQUENCE [LARGE SCALE GENOMIC DNA]</scope>
    <source>
        <strain evidence="1 2">MAFF 305830</strain>
    </source>
</reference>
<name>A0A0C3BGN9_SERVB</name>
<dbReference type="AlphaFoldDB" id="A0A0C3BGN9"/>
<dbReference type="HOGENOM" id="CLU_2147425_0_0_1"/>
<dbReference type="Proteomes" id="UP000054097">
    <property type="component" value="Unassembled WGS sequence"/>
</dbReference>
<proteinExistence type="predicted"/>
<sequence>MYWKDRLDRGRLVFRCIEGDFYVIPISRDDSDTLAEERRSNRLEGPTILEVHGGILSHTYPRLSPQLVWVHQVITRTWQETGLAERKWTGSIPCQNTGNRCRLLVNTDLAGC</sequence>
<reference evidence="2" key="2">
    <citation type="submission" date="2015-01" db="EMBL/GenBank/DDBJ databases">
        <title>Evolutionary Origins and Diversification of the Mycorrhizal Mutualists.</title>
        <authorList>
            <consortium name="DOE Joint Genome Institute"/>
            <consortium name="Mycorrhizal Genomics Consortium"/>
            <person name="Kohler A."/>
            <person name="Kuo A."/>
            <person name="Nagy L.G."/>
            <person name="Floudas D."/>
            <person name="Copeland A."/>
            <person name="Barry K.W."/>
            <person name="Cichocki N."/>
            <person name="Veneault-Fourrey C."/>
            <person name="LaButti K."/>
            <person name="Lindquist E.A."/>
            <person name="Lipzen A."/>
            <person name="Lundell T."/>
            <person name="Morin E."/>
            <person name="Murat C."/>
            <person name="Riley R."/>
            <person name="Ohm R."/>
            <person name="Sun H."/>
            <person name="Tunlid A."/>
            <person name="Henrissat B."/>
            <person name="Grigoriev I.V."/>
            <person name="Hibbett D.S."/>
            <person name="Martin F."/>
        </authorList>
    </citation>
    <scope>NUCLEOTIDE SEQUENCE [LARGE SCALE GENOMIC DNA]</scope>
    <source>
        <strain evidence="2">MAFF 305830</strain>
    </source>
</reference>
<gene>
    <name evidence="1" type="ORF">M408DRAFT_328151</name>
</gene>
<organism evidence="1 2">
    <name type="scientific">Serendipita vermifera MAFF 305830</name>
    <dbReference type="NCBI Taxonomy" id="933852"/>
    <lineage>
        <taxon>Eukaryota</taxon>
        <taxon>Fungi</taxon>
        <taxon>Dikarya</taxon>
        <taxon>Basidiomycota</taxon>
        <taxon>Agaricomycotina</taxon>
        <taxon>Agaricomycetes</taxon>
        <taxon>Sebacinales</taxon>
        <taxon>Serendipitaceae</taxon>
        <taxon>Serendipita</taxon>
    </lineage>
</organism>
<accession>A0A0C3BGN9</accession>
<evidence type="ECO:0000313" key="1">
    <source>
        <dbReference type="EMBL" id="KIM30611.1"/>
    </source>
</evidence>
<keyword evidence="2" id="KW-1185">Reference proteome</keyword>
<protein>
    <submittedName>
        <fullName evidence="1">Uncharacterized protein</fullName>
    </submittedName>
</protein>
<evidence type="ECO:0000313" key="2">
    <source>
        <dbReference type="Proteomes" id="UP000054097"/>
    </source>
</evidence>